<proteinExistence type="predicted"/>
<evidence type="ECO:0000256" key="1">
    <source>
        <dbReference type="SAM" id="Phobius"/>
    </source>
</evidence>
<feature type="transmembrane region" description="Helical" evidence="1">
    <location>
        <begin position="12"/>
        <end position="39"/>
    </location>
</feature>
<dbReference type="RefSeq" id="WP_163285959.1">
    <property type="nucleotide sequence ID" value="NZ_JAAGVY010000028.1"/>
</dbReference>
<feature type="transmembrane region" description="Helical" evidence="1">
    <location>
        <begin position="45"/>
        <end position="67"/>
    </location>
</feature>
<dbReference type="Pfam" id="PF04367">
    <property type="entry name" value="DUF502"/>
    <property type="match status" value="1"/>
</dbReference>
<dbReference type="InterPro" id="IPR007462">
    <property type="entry name" value="COV1-like"/>
</dbReference>
<keyword evidence="3" id="KW-1185">Reference proteome</keyword>
<accession>A0A7K3WSY3</accession>
<evidence type="ECO:0000313" key="2">
    <source>
        <dbReference type="EMBL" id="NEN24566.1"/>
    </source>
</evidence>
<keyword evidence="1" id="KW-0812">Transmembrane</keyword>
<gene>
    <name evidence="2" type="ORF">G3O08_13745</name>
</gene>
<comment type="caution">
    <text evidence="2">The sequence shown here is derived from an EMBL/GenBank/DDBJ whole genome shotgun (WGS) entry which is preliminary data.</text>
</comment>
<reference evidence="2 3" key="1">
    <citation type="submission" date="2020-02" db="EMBL/GenBank/DDBJ databases">
        <title>Out from the shadows clarifying the taxonomy of the family Cryomorphaceae and related taxa by utilizing the GTDB taxonomic framework.</title>
        <authorList>
            <person name="Bowman J.P."/>
        </authorList>
    </citation>
    <scope>NUCLEOTIDE SEQUENCE [LARGE SCALE GENOMIC DNA]</scope>
    <source>
        <strain evidence="2 3">QSSC 1-22</strain>
    </source>
</reference>
<keyword evidence="1" id="KW-1133">Transmembrane helix</keyword>
<dbReference type="AlphaFoldDB" id="A0A7K3WSY3"/>
<dbReference type="EMBL" id="JAAGVY010000028">
    <property type="protein sequence ID" value="NEN24566.1"/>
    <property type="molecule type" value="Genomic_DNA"/>
</dbReference>
<dbReference type="Proteomes" id="UP000486602">
    <property type="component" value="Unassembled WGS sequence"/>
</dbReference>
<organism evidence="2 3">
    <name type="scientific">Cryomorpha ignava</name>
    <dbReference type="NCBI Taxonomy" id="101383"/>
    <lineage>
        <taxon>Bacteria</taxon>
        <taxon>Pseudomonadati</taxon>
        <taxon>Bacteroidota</taxon>
        <taxon>Flavobacteriia</taxon>
        <taxon>Flavobacteriales</taxon>
        <taxon>Cryomorphaceae</taxon>
        <taxon>Cryomorpha</taxon>
    </lineage>
</organism>
<name>A0A7K3WSY3_9FLAO</name>
<evidence type="ECO:0000313" key="3">
    <source>
        <dbReference type="Proteomes" id="UP000486602"/>
    </source>
</evidence>
<keyword evidence="1" id="KW-0472">Membrane</keyword>
<protein>
    <submittedName>
        <fullName evidence="2">DUF502 domain-containing protein</fullName>
    </submittedName>
</protein>
<dbReference type="PANTHER" id="PTHR31876:SF26">
    <property type="entry name" value="PROTEIN LIKE COV 2"/>
    <property type="match status" value="1"/>
</dbReference>
<dbReference type="PANTHER" id="PTHR31876">
    <property type="entry name" value="COV-LIKE PROTEIN 1"/>
    <property type="match status" value="1"/>
</dbReference>
<sequence>MLDQKFIYKRILGYFFSGLLLVVPITVIIYVIYSLFIFLDRLIPIAIPGLGLLTLLLGITVLGYLGSSFISQPIRRRANKMLDRVPLVKTIYTAISDLLSAFVGQKKSFSRPVLVKMSRSSNIEKLGFVTNDDLSMLNLPQGKIAVYLPHSYNFSGNLYIVPIENVTPISANTAEVMKFIVSGGVTDLGHKEEDETVEIR</sequence>